<evidence type="ECO:0000313" key="2">
    <source>
        <dbReference type="Proteomes" id="UP001465976"/>
    </source>
</evidence>
<dbReference type="PANTHER" id="PTHR43558:SF6">
    <property type="entry name" value="REDUCTASE, PUTATIVE (AFU_ORTHOLOGUE AFUA_3G10540)-RELATED"/>
    <property type="match status" value="1"/>
</dbReference>
<dbReference type="EMBL" id="JBAHYK010000330">
    <property type="protein sequence ID" value="KAL0575164.1"/>
    <property type="molecule type" value="Genomic_DNA"/>
</dbReference>
<gene>
    <name evidence="1" type="ORF">V5O48_006807</name>
</gene>
<protein>
    <submittedName>
        <fullName evidence="1">Uncharacterized protein</fullName>
    </submittedName>
</protein>
<name>A0ABR3FIJ0_9AGAR</name>
<keyword evidence="2" id="KW-1185">Reference proteome</keyword>
<organism evidence="1 2">
    <name type="scientific">Marasmius crinis-equi</name>
    <dbReference type="NCBI Taxonomy" id="585013"/>
    <lineage>
        <taxon>Eukaryota</taxon>
        <taxon>Fungi</taxon>
        <taxon>Dikarya</taxon>
        <taxon>Basidiomycota</taxon>
        <taxon>Agaricomycotina</taxon>
        <taxon>Agaricomycetes</taxon>
        <taxon>Agaricomycetidae</taxon>
        <taxon>Agaricales</taxon>
        <taxon>Marasmiineae</taxon>
        <taxon>Marasmiaceae</taxon>
        <taxon>Marasmius</taxon>
    </lineage>
</organism>
<dbReference type="InterPro" id="IPR053354">
    <property type="entry name" value="MGDG_epimerase"/>
</dbReference>
<proteinExistence type="predicted"/>
<evidence type="ECO:0000313" key="1">
    <source>
        <dbReference type="EMBL" id="KAL0575164.1"/>
    </source>
</evidence>
<sequence>MSREDAVLANISDWYKMNAEIRSSPVSVDLFGTDWLRALSAPGADPMVNVQAVTRLAISQGLNPTVLEAVWTWSRLPFTVRQAGLGSTIPHVPLMEYGMNQLQPASCEDNQSELVRPLDEWIRRNETYLHFLSKKRHLHDRIPNITWSYGLVQLEHLPYVLTESFDASPTHIKISRPTSLTGFSVLGEKRRTEVFVQSSQTLFDNSWTAMTGDVLRGLDWSNVFVAGGSVLGTFLCPPVTDRGVHTLEDWGSSDIDMFLWGMSTDEAIEKIQHVAQVYRANLPSGNPFLVVRKSQTISFYSSWPVKPIQIVLKLLHSPSDVLLNCDLDQCAIGYDGTHVWMLPRFVRAIETGYTAFTMDLINGHYLDDRKATERDRVFKYADKGFGIRFPQAHLDSLLISDDSPSLNEIAATSRRYTSRCIEYYRSLDYLKKAEHLSDDPDFHTSIPTMSYAQLHGLTEAKGPETGCFSCFSIFMRHVSLWEEQLKGRVKISDPAECVEEVTSFYHDAPRYIWSNESSVSKLEEKIDQCNHRVFTSVKQSIDHVFWYPTFTRRDLEVKRVIHGSDIDEVLSQNLHIPFVASRTFVNLANHLLLETLNDRGIWYKCGLPIEIIYEGDGFTSRGLCVAIWKLDITLNCQLVDRRIDDSYRTVAPGLFR</sequence>
<dbReference type="Proteomes" id="UP001465976">
    <property type="component" value="Unassembled WGS sequence"/>
</dbReference>
<dbReference type="PANTHER" id="PTHR43558">
    <property type="entry name" value="REDUCTASE, PUTATIVE (AFU_ORTHOLOGUE AFUA_3G10540)-RELATED"/>
    <property type="match status" value="1"/>
</dbReference>
<comment type="caution">
    <text evidence="1">The sequence shown here is derived from an EMBL/GenBank/DDBJ whole genome shotgun (WGS) entry which is preliminary data.</text>
</comment>
<accession>A0ABR3FIJ0</accession>
<reference evidence="1 2" key="1">
    <citation type="submission" date="2024-02" db="EMBL/GenBank/DDBJ databases">
        <title>A draft genome for the cacao thread blight pathogen Marasmius crinis-equi.</title>
        <authorList>
            <person name="Cohen S.P."/>
            <person name="Baruah I.K."/>
            <person name="Amoako-Attah I."/>
            <person name="Bukari Y."/>
            <person name="Meinhardt L.W."/>
            <person name="Bailey B.A."/>
        </authorList>
    </citation>
    <scope>NUCLEOTIDE SEQUENCE [LARGE SCALE GENOMIC DNA]</scope>
    <source>
        <strain evidence="1 2">GH-76</strain>
    </source>
</reference>